<dbReference type="InterPro" id="IPR020616">
    <property type="entry name" value="Thiolase_N"/>
</dbReference>
<dbReference type="EMBL" id="MFSS01000024">
    <property type="protein sequence ID" value="OGI44452.1"/>
    <property type="molecule type" value="Genomic_DNA"/>
</dbReference>
<dbReference type="PANTHER" id="PTHR18919:SF151">
    <property type="entry name" value="BLR2427 PROTEIN"/>
    <property type="match status" value="1"/>
</dbReference>
<name>A0A1F6TH56_9PROT</name>
<dbReference type="InterPro" id="IPR016039">
    <property type="entry name" value="Thiolase-like"/>
</dbReference>
<dbReference type="GO" id="GO:0003988">
    <property type="term" value="F:acetyl-CoA C-acyltransferase activity"/>
    <property type="evidence" value="ECO:0007669"/>
    <property type="project" value="UniProtKB-ARBA"/>
</dbReference>
<dbReference type="Gene3D" id="3.40.47.10">
    <property type="match status" value="1"/>
</dbReference>
<keyword evidence="3 5" id="KW-0012">Acyltransferase</keyword>
<feature type="active site" description="Acyl-thioester intermediate" evidence="4">
    <location>
        <position position="88"/>
    </location>
</feature>
<protein>
    <submittedName>
        <fullName evidence="8">Acetyl-CoA acetyltransferase</fullName>
    </submittedName>
</protein>
<dbReference type="AlphaFoldDB" id="A0A1F6TH56"/>
<dbReference type="InterPro" id="IPR020613">
    <property type="entry name" value="Thiolase_CS"/>
</dbReference>
<keyword evidence="2 5" id="KW-0808">Transferase</keyword>
<evidence type="ECO:0000256" key="3">
    <source>
        <dbReference type="ARBA" id="ARBA00023315"/>
    </source>
</evidence>
<comment type="similarity">
    <text evidence="1 5">Belongs to the thiolase-like superfamily. Thiolase family.</text>
</comment>
<organism evidence="8 9">
    <name type="scientific">Candidatus Muproteobacteria bacterium RBG_16_64_11</name>
    <dbReference type="NCBI Taxonomy" id="1817758"/>
    <lineage>
        <taxon>Bacteria</taxon>
        <taxon>Pseudomonadati</taxon>
        <taxon>Pseudomonadota</taxon>
        <taxon>Candidatus Muproteobacteria</taxon>
    </lineage>
</organism>
<dbReference type="SUPFAM" id="SSF53901">
    <property type="entry name" value="Thiolase-like"/>
    <property type="match status" value="2"/>
</dbReference>
<evidence type="ECO:0000256" key="5">
    <source>
        <dbReference type="RuleBase" id="RU003557"/>
    </source>
</evidence>
<reference evidence="8 9" key="1">
    <citation type="journal article" date="2016" name="Nat. Commun.">
        <title>Thousands of microbial genomes shed light on interconnected biogeochemical processes in an aquifer system.</title>
        <authorList>
            <person name="Anantharaman K."/>
            <person name="Brown C.T."/>
            <person name="Hug L.A."/>
            <person name="Sharon I."/>
            <person name="Castelle C.J."/>
            <person name="Probst A.J."/>
            <person name="Thomas B.C."/>
            <person name="Singh A."/>
            <person name="Wilkins M.J."/>
            <person name="Karaoz U."/>
            <person name="Brodie E.L."/>
            <person name="Williams K.H."/>
            <person name="Hubbard S.S."/>
            <person name="Banfield J.F."/>
        </authorList>
    </citation>
    <scope>NUCLEOTIDE SEQUENCE [LARGE SCALE GENOMIC DNA]</scope>
</reference>
<feature type="active site" description="Proton acceptor" evidence="4">
    <location>
        <position position="382"/>
    </location>
</feature>
<dbReference type="PANTHER" id="PTHR18919">
    <property type="entry name" value="ACETYL-COA C-ACYLTRANSFERASE"/>
    <property type="match status" value="1"/>
</dbReference>
<dbReference type="PIRSF" id="PIRSF000429">
    <property type="entry name" value="Ac-CoA_Ac_transf"/>
    <property type="match status" value="1"/>
</dbReference>
<accession>A0A1F6TH56</accession>
<evidence type="ECO:0000313" key="8">
    <source>
        <dbReference type="EMBL" id="OGI44452.1"/>
    </source>
</evidence>
<evidence type="ECO:0000256" key="2">
    <source>
        <dbReference type="ARBA" id="ARBA00022679"/>
    </source>
</evidence>
<evidence type="ECO:0000259" key="7">
    <source>
        <dbReference type="Pfam" id="PF02803"/>
    </source>
</evidence>
<comment type="caution">
    <text evidence="8">The sequence shown here is derived from an EMBL/GenBank/DDBJ whole genome shotgun (WGS) entry which is preliminary data.</text>
</comment>
<dbReference type="Pfam" id="PF00108">
    <property type="entry name" value="Thiolase_N"/>
    <property type="match status" value="1"/>
</dbReference>
<dbReference type="Proteomes" id="UP000177925">
    <property type="component" value="Unassembled WGS sequence"/>
</dbReference>
<gene>
    <name evidence="8" type="ORF">A2150_05350</name>
</gene>
<dbReference type="InterPro" id="IPR020617">
    <property type="entry name" value="Thiolase_C"/>
</dbReference>
<dbReference type="InterPro" id="IPR002155">
    <property type="entry name" value="Thiolase"/>
</dbReference>
<dbReference type="PROSITE" id="PS00737">
    <property type="entry name" value="THIOLASE_2"/>
    <property type="match status" value="1"/>
</dbReference>
<evidence type="ECO:0000259" key="6">
    <source>
        <dbReference type="Pfam" id="PF00108"/>
    </source>
</evidence>
<evidence type="ECO:0000256" key="1">
    <source>
        <dbReference type="ARBA" id="ARBA00010982"/>
    </source>
</evidence>
<evidence type="ECO:0000313" key="9">
    <source>
        <dbReference type="Proteomes" id="UP000177925"/>
    </source>
</evidence>
<dbReference type="Pfam" id="PF02803">
    <property type="entry name" value="Thiolase_C"/>
    <property type="match status" value="1"/>
</dbReference>
<feature type="active site" description="Proton acceptor" evidence="4">
    <location>
        <position position="412"/>
    </location>
</feature>
<dbReference type="STRING" id="1817758.A2150_05350"/>
<sequence length="429" mass="45469">MNKVFVVDGARTPFLKARTEPGRFSAADLAVNCARPLLARMPFKLSAIDEVIVGCVIPAPDEANIARIIGLRLGLGQHVPAFTVQRNCASGLQALASARARIAEGYSHLVLAGGTEAMSRAPIQWNTDMTAWLGRSLRARSLGARLAALAGFRPAMLKPVYTLLLGLTDPLVKLNMGQTAEIVADRFAITREEQDAYALRSHRRLAAAFDSGLMKAEIEPLFDTRAQFHAEDTGLRRDTDGDQLAKLKPVFDRKYGSVTSGNSSQVTDGAAMLMLASEQAVKQYGLAVLGELLGDEWAGVDPSQMGLGPVHAVARLLTRFKLGMRDIDHMELNEAFAAQVLACQAAWDSAEYARDELALAAPLGAMDSERLNPEGGAVAIGHPVGASGARITLHLLKTLARRGGGLGVATLCIGGGQGGAMLVRVDGAA</sequence>
<feature type="domain" description="Thiolase N-terminal" evidence="6">
    <location>
        <begin position="4"/>
        <end position="279"/>
    </location>
</feature>
<dbReference type="NCBIfam" id="TIGR01930">
    <property type="entry name" value="AcCoA-C-Actrans"/>
    <property type="match status" value="1"/>
</dbReference>
<proteinExistence type="inferred from homology"/>
<dbReference type="CDD" id="cd00751">
    <property type="entry name" value="thiolase"/>
    <property type="match status" value="1"/>
</dbReference>
<dbReference type="InterPro" id="IPR020610">
    <property type="entry name" value="Thiolase_AS"/>
</dbReference>
<feature type="domain" description="Thiolase C-terminal" evidence="7">
    <location>
        <begin position="290"/>
        <end position="424"/>
    </location>
</feature>
<dbReference type="NCBIfam" id="NF006030">
    <property type="entry name" value="PRK08170.1"/>
    <property type="match status" value="1"/>
</dbReference>
<dbReference type="PROSITE" id="PS00099">
    <property type="entry name" value="THIOLASE_3"/>
    <property type="match status" value="1"/>
</dbReference>
<evidence type="ECO:0000256" key="4">
    <source>
        <dbReference type="PIRSR" id="PIRSR000429-1"/>
    </source>
</evidence>